<evidence type="ECO:0000256" key="1">
    <source>
        <dbReference type="ARBA" id="ARBA00004141"/>
    </source>
</evidence>
<evidence type="ECO:0000259" key="7">
    <source>
        <dbReference type="Pfam" id="PF00955"/>
    </source>
</evidence>
<feature type="transmembrane region" description="Helical" evidence="6">
    <location>
        <begin position="321"/>
        <end position="340"/>
    </location>
</feature>
<feature type="compositionally biased region" description="Basic and acidic residues" evidence="5">
    <location>
        <begin position="646"/>
        <end position="660"/>
    </location>
</feature>
<dbReference type="PANTHER" id="PTHR11453:SF82">
    <property type="entry name" value="BORON TRANSPORTER 1"/>
    <property type="match status" value="1"/>
</dbReference>
<feature type="transmembrane region" description="Helical" evidence="6">
    <location>
        <begin position="157"/>
        <end position="181"/>
    </location>
</feature>
<reference evidence="8" key="1">
    <citation type="submission" date="2021-01" db="EMBL/GenBank/DDBJ databases">
        <authorList>
            <person name="Corre E."/>
            <person name="Pelletier E."/>
            <person name="Niang G."/>
            <person name="Scheremetjew M."/>
            <person name="Finn R."/>
            <person name="Kale V."/>
            <person name="Holt S."/>
            <person name="Cochrane G."/>
            <person name="Meng A."/>
            <person name="Brown T."/>
            <person name="Cohen L."/>
        </authorList>
    </citation>
    <scope>NUCLEOTIDE SEQUENCE</scope>
    <source>
        <strain evidence="8">CCMP127</strain>
    </source>
</reference>
<evidence type="ECO:0000256" key="3">
    <source>
        <dbReference type="ARBA" id="ARBA00022989"/>
    </source>
</evidence>
<dbReference type="AlphaFoldDB" id="A0A7S3LFK4"/>
<feature type="domain" description="Bicarbonate transporter-like transmembrane" evidence="7">
    <location>
        <begin position="228"/>
        <end position="551"/>
    </location>
</feature>
<dbReference type="InterPro" id="IPR011531">
    <property type="entry name" value="HCO3_transpt-like_TM_dom"/>
</dbReference>
<feature type="region of interest" description="Disordered" evidence="5">
    <location>
        <begin position="1"/>
        <end position="36"/>
    </location>
</feature>
<dbReference type="GO" id="GO:0005886">
    <property type="term" value="C:plasma membrane"/>
    <property type="evidence" value="ECO:0007669"/>
    <property type="project" value="TreeGrafter"/>
</dbReference>
<accession>A0A7S3LFK4</accession>
<dbReference type="GO" id="GO:0050801">
    <property type="term" value="P:monoatomic ion homeostasis"/>
    <property type="evidence" value="ECO:0007669"/>
    <property type="project" value="TreeGrafter"/>
</dbReference>
<keyword evidence="4 6" id="KW-0472">Membrane</keyword>
<comment type="subcellular location">
    <subcellularLocation>
        <location evidence="1">Membrane</location>
        <topology evidence="1">Multi-pass membrane protein</topology>
    </subcellularLocation>
</comment>
<feature type="transmembrane region" description="Helical" evidence="6">
    <location>
        <begin position="69"/>
        <end position="90"/>
    </location>
</feature>
<feature type="transmembrane region" description="Helical" evidence="6">
    <location>
        <begin position="361"/>
        <end position="381"/>
    </location>
</feature>
<feature type="transmembrane region" description="Helical" evidence="6">
    <location>
        <begin position="223"/>
        <end position="245"/>
    </location>
</feature>
<evidence type="ECO:0000256" key="2">
    <source>
        <dbReference type="ARBA" id="ARBA00022692"/>
    </source>
</evidence>
<organism evidence="8">
    <name type="scientific">Amphora coffeiformis</name>
    <dbReference type="NCBI Taxonomy" id="265554"/>
    <lineage>
        <taxon>Eukaryota</taxon>
        <taxon>Sar</taxon>
        <taxon>Stramenopiles</taxon>
        <taxon>Ochrophyta</taxon>
        <taxon>Bacillariophyta</taxon>
        <taxon>Bacillariophyceae</taxon>
        <taxon>Bacillariophycidae</taxon>
        <taxon>Thalassiophysales</taxon>
        <taxon>Catenulaceae</taxon>
        <taxon>Amphora</taxon>
    </lineage>
</organism>
<feature type="domain" description="Bicarbonate transporter-like transmembrane" evidence="7">
    <location>
        <begin position="44"/>
        <end position="209"/>
    </location>
</feature>
<feature type="compositionally biased region" description="Basic and acidic residues" evidence="5">
    <location>
        <begin position="1"/>
        <end position="13"/>
    </location>
</feature>
<dbReference type="GO" id="GO:0005452">
    <property type="term" value="F:solute:inorganic anion antiporter activity"/>
    <property type="evidence" value="ECO:0007669"/>
    <property type="project" value="InterPro"/>
</dbReference>
<evidence type="ECO:0000256" key="6">
    <source>
        <dbReference type="SAM" id="Phobius"/>
    </source>
</evidence>
<evidence type="ECO:0000256" key="5">
    <source>
        <dbReference type="SAM" id="MobiDB-lite"/>
    </source>
</evidence>
<feature type="transmembrane region" description="Helical" evidence="6">
    <location>
        <begin position="102"/>
        <end position="121"/>
    </location>
</feature>
<name>A0A7S3LFK4_9STRA</name>
<dbReference type="PANTHER" id="PTHR11453">
    <property type="entry name" value="ANION EXCHANGE PROTEIN"/>
    <property type="match status" value="1"/>
</dbReference>
<feature type="transmembrane region" description="Helical" evidence="6">
    <location>
        <begin position="127"/>
        <end position="145"/>
    </location>
</feature>
<feature type="compositionally biased region" description="Polar residues" evidence="5">
    <location>
        <begin position="15"/>
        <end position="25"/>
    </location>
</feature>
<dbReference type="EMBL" id="HBIM01024691">
    <property type="protein sequence ID" value="CAE0421683.1"/>
    <property type="molecule type" value="Transcribed_RNA"/>
</dbReference>
<dbReference type="GO" id="GO:0006820">
    <property type="term" value="P:monoatomic anion transport"/>
    <property type="evidence" value="ECO:0007669"/>
    <property type="project" value="InterPro"/>
</dbReference>
<feature type="transmembrane region" description="Helical" evidence="6">
    <location>
        <begin position="257"/>
        <end position="277"/>
    </location>
</feature>
<proteinExistence type="predicted"/>
<keyword evidence="3 6" id="KW-1133">Transmembrane helix</keyword>
<dbReference type="InterPro" id="IPR003020">
    <property type="entry name" value="HCO3_transpt_euk"/>
</dbReference>
<sequence>MVVKDVEAGKLKGDTTANPGDSSESGSEKGRTVASDSSEPLFQFMTGIKEDLAARLPLYLDDWSRPKSIVTVVNATLYAFVIQLIPALIFAELMNRETEGNLATAEVLMSSAIIGIIYAIFAGQPLTIMGITGPVALLLGTSYGLTDKFDADYFPFFFWVCIWAGLMHIISSMIGLVSLVWKVTPFTSQIFELFIATTFCYSSLRDLIEPVYFGQKGEREDRAAQYAGLMLGLLTFFIAWTLHFAETWTSFTREVRVFLTAYNTMIATSVATAISFLPGIDLESEDGKGELDRVVLNSIPWDWKPSVDRPWLTDPFSGIDAKGIIGAIIPGLMFFLLFIIDHNVSSILTQSPKFNLKKPPAYHLDFLVLGITFIPCAMLGIPPGNGLIPQAPLHCRALCTRKFETDEHGVRREIVVHCEEQRFSGLGQALLMFVALSAFRVISWIPRGVLFGLFFYLGVGALHGNEIWERILLCFMLPKKRPGIPVVAKVSSWGTTQLYTIIQAACALLIFAIGQFTDFGYIYPALLVLLVPFRSYVLSQVFKDEDLVHLDPFGESEEEYEEEQKAFFERKGSFNEADIVLSFRGMGGRPPKRRHSVGHSNDLVPDGVAEDLAKHVSNHLFNDPAVALLSAASKTEDLIQISRHSKPGDDKEGSNHNKSL</sequence>
<evidence type="ECO:0000256" key="4">
    <source>
        <dbReference type="ARBA" id="ARBA00023136"/>
    </source>
</evidence>
<keyword evidence="2 6" id="KW-0812">Transmembrane</keyword>
<feature type="transmembrane region" description="Helical" evidence="6">
    <location>
        <begin position="444"/>
        <end position="465"/>
    </location>
</feature>
<protein>
    <recommendedName>
        <fullName evidence="7">Bicarbonate transporter-like transmembrane domain-containing protein</fullName>
    </recommendedName>
</protein>
<gene>
    <name evidence="8" type="ORF">ACOF00016_LOCUS18320</name>
</gene>
<dbReference type="Pfam" id="PF00955">
    <property type="entry name" value="HCO3_cotransp"/>
    <property type="match status" value="2"/>
</dbReference>
<feature type="region of interest" description="Disordered" evidence="5">
    <location>
        <begin position="640"/>
        <end position="660"/>
    </location>
</feature>
<evidence type="ECO:0000313" key="8">
    <source>
        <dbReference type="EMBL" id="CAE0421683.1"/>
    </source>
</evidence>